<dbReference type="SUPFAM" id="SSF50891">
    <property type="entry name" value="Cyclophilin-like"/>
    <property type="match status" value="1"/>
</dbReference>
<name>A0A2T4TVT4_9BACT</name>
<dbReference type="GO" id="GO:0003755">
    <property type="term" value="F:peptidyl-prolyl cis-trans isomerase activity"/>
    <property type="evidence" value="ECO:0007669"/>
    <property type="project" value="InterPro"/>
</dbReference>
<comment type="caution">
    <text evidence="2">The sequence shown here is derived from an EMBL/GenBank/DDBJ whole genome shotgun (WGS) entry which is preliminary data.</text>
</comment>
<organism evidence="2 3">
    <name type="scientific">Candidatus Methylomirabilis limnetica</name>
    <dbReference type="NCBI Taxonomy" id="2033718"/>
    <lineage>
        <taxon>Bacteria</taxon>
        <taxon>Candidatus Methylomirabilota</taxon>
        <taxon>Candidatus Methylomirabilia</taxon>
        <taxon>Candidatus Methylomirabilales</taxon>
        <taxon>Candidatus Methylomirabilaceae</taxon>
        <taxon>Candidatus Methylomirabilis</taxon>
    </lineage>
</organism>
<evidence type="ECO:0000313" key="2">
    <source>
        <dbReference type="EMBL" id="PTL35215.1"/>
    </source>
</evidence>
<evidence type="ECO:0000313" key="3">
    <source>
        <dbReference type="Proteomes" id="UP000241436"/>
    </source>
</evidence>
<proteinExistence type="predicted"/>
<accession>A0A2T4TVT4</accession>
<feature type="domain" description="PPIase cyclophilin-type" evidence="1">
    <location>
        <begin position="2"/>
        <end position="36"/>
    </location>
</feature>
<dbReference type="AlphaFoldDB" id="A0A2T4TVT4"/>
<keyword evidence="3" id="KW-1185">Reference proteome</keyword>
<dbReference type="EMBL" id="NVQC01000028">
    <property type="protein sequence ID" value="PTL35215.1"/>
    <property type="molecule type" value="Genomic_DNA"/>
</dbReference>
<dbReference type="Proteomes" id="UP000241436">
    <property type="component" value="Unassembled WGS sequence"/>
</dbReference>
<evidence type="ECO:0000259" key="1">
    <source>
        <dbReference type="Pfam" id="PF00160"/>
    </source>
</evidence>
<dbReference type="Pfam" id="PF00160">
    <property type="entry name" value="Pro_isomerase"/>
    <property type="match status" value="1"/>
</dbReference>
<reference evidence="3" key="2">
    <citation type="journal article" date="2018" name="Environ. Microbiol.">
        <title>Bloom of a denitrifying methanotroph, 'Candidatus Methylomirabilis limnetica', in a deep stratified lake.</title>
        <authorList>
            <person name="Graf J.S."/>
            <person name="Mayr M.J."/>
            <person name="Marchant H.K."/>
            <person name="Tienken D."/>
            <person name="Hach P.F."/>
            <person name="Brand A."/>
            <person name="Schubert C.J."/>
            <person name="Kuypers M.M."/>
            <person name="Milucka J."/>
        </authorList>
    </citation>
    <scope>NUCLEOTIDE SEQUENCE [LARGE SCALE GENOMIC DNA]</scope>
    <source>
        <strain evidence="3">Zug</strain>
    </source>
</reference>
<gene>
    <name evidence="2" type="ORF">CLG94_10965</name>
</gene>
<reference evidence="2 3" key="1">
    <citation type="submission" date="2017-09" db="EMBL/GenBank/DDBJ databases">
        <title>Bloom of a denitrifying methanotroph, Candidatus Methylomirabilis limnetica, in a deep stratified lake.</title>
        <authorList>
            <person name="Graf J.S."/>
            <person name="Marchant H.K."/>
            <person name="Tienken D."/>
            <person name="Hach P.F."/>
            <person name="Brand A."/>
            <person name="Schubert C.J."/>
            <person name="Kuypers M.M."/>
            <person name="Milucka J."/>
        </authorList>
    </citation>
    <scope>NUCLEOTIDE SEQUENCE [LARGE SCALE GENOMIC DNA]</scope>
    <source>
        <strain evidence="2 3">Zug</strain>
    </source>
</reference>
<protein>
    <recommendedName>
        <fullName evidence="1">PPIase cyclophilin-type domain-containing protein</fullName>
    </recommendedName>
</protein>
<dbReference type="InterPro" id="IPR002130">
    <property type="entry name" value="Cyclophilin-type_PPIase_dom"/>
</dbReference>
<dbReference type="InterPro" id="IPR029000">
    <property type="entry name" value="Cyclophilin-like_dom_sf"/>
</dbReference>
<dbReference type="Gene3D" id="2.40.100.10">
    <property type="entry name" value="Cyclophilin-like"/>
    <property type="match status" value="1"/>
</dbReference>
<sequence length="45" mass="4904">MTLAPQPALYSGYTVFGQVVEGMDVVMKIKKGDIMTKVTVVEATR</sequence>